<sequence>MNSNPYQWAGVAALLLAVLFPIYWLHPVNYLAVTNFQEILRDDLMTLNGWDALFVLIGALEVYVYVMLARMCKDQVNGELPAILLYVMAGIVVVFTSTVLFDVAVAVGLIPEVTSSVMFLVLGASITLLVLYSLVALIFAISLLIRFAALPTLIKIFAIGILLLSLMQLTIILAVVNVFLFPVLLVLLAIQFFRNDHSVEVV</sequence>
<proteinExistence type="predicted"/>
<keyword evidence="1" id="KW-0812">Transmembrane</keyword>
<accession>A0A552X0C1</accession>
<feature type="transmembrane region" description="Helical" evidence="1">
    <location>
        <begin position="171"/>
        <end position="193"/>
    </location>
</feature>
<gene>
    <name evidence="2" type="ORF">FM042_09425</name>
</gene>
<feature type="transmembrane region" description="Helical" evidence="1">
    <location>
        <begin position="47"/>
        <end position="68"/>
    </location>
</feature>
<comment type="caution">
    <text evidence="2">The sequence shown here is derived from an EMBL/GenBank/DDBJ whole genome shotgun (WGS) entry which is preliminary data.</text>
</comment>
<keyword evidence="1" id="KW-1133">Transmembrane helix</keyword>
<feature type="transmembrane region" description="Helical" evidence="1">
    <location>
        <begin position="147"/>
        <end position="164"/>
    </location>
</feature>
<evidence type="ECO:0000256" key="1">
    <source>
        <dbReference type="SAM" id="Phobius"/>
    </source>
</evidence>
<keyword evidence="3" id="KW-1185">Reference proteome</keyword>
<name>A0A552X0C1_9GAMM</name>
<feature type="transmembrane region" description="Helical" evidence="1">
    <location>
        <begin position="83"/>
        <end position="110"/>
    </location>
</feature>
<dbReference type="RefSeq" id="WP_143236177.1">
    <property type="nucleotide sequence ID" value="NZ_VJWL01000003.1"/>
</dbReference>
<reference evidence="2 3" key="1">
    <citation type="submission" date="2019-07" db="EMBL/GenBank/DDBJ databases">
        <authorList>
            <person name="Yang M."/>
            <person name="Zhao D."/>
            <person name="Xiang H."/>
        </authorList>
    </citation>
    <scope>NUCLEOTIDE SEQUENCE [LARGE SCALE GENOMIC DNA]</scope>
    <source>
        <strain evidence="2 3">IM1326</strain>
    </source>
</reference>
<evidence type="ECO:0000313" key="2">
    <source>
        <dbReference type="EMBL" id="TRW48385.1"/>
    </source>
</evidence>
<dbReference type="EMBL" id="VJWL01000003">
    <property type="protein sequence ID" value="TRW48385.1"/>
    <property type="molecule type" value="Genomic_DNA"/>
</dbReference>
<feature type="transmembrane region" description="Helical" evidence="1">
    <location>
        <begin position="117"/>
        <end position="141"/>
    </location>
</feature>
<evidence type="ECO:0008006" key="4">
    <source>
        <dbReference type="Google" id="ProtNLM"/>
    </source>
</evidence>
<dbReference type="Proteomes" id="UP000320359">
    <property type="component" value="Unassembled WGS sequence"/>
</dbReference>
<feature type="transmembrane region" description="Helical" evidence="1">
    <location>
        <begin position="6"/>
        <end position="26"/>
    </location>
</feature>
<keyword evidence="1" id="KW-0472">Membrane</keyword>
<dbReference type="OrthoDB" id="6238822at2"/>
<evidence type="ECO:0000313" key="3">
    <source>
        <dbReference type="Proteomes" id="UP000320359"/>
    </source>
</evidence>
<organism evidence="2 3">
    <name type="scientific">Aliidiomarina halalkaliphila</name>
    <dbReference type="NCBI Taxonomy" id="2593535"/>
    <lineage>
        <taxon>Bacteria</taxon>
        <taxon>Pseudomonadati</taxon>
        <taxon>Pseudomonadota</taxon>
        <taxon>Gammaproteobacteria</taxon>
        <taxon>Alteromonadales</taxon>
        <taxon>Idiomarinaceae</taxon>
        <taxon>Aliidiomarina</taxon>
    </lineage>
</organism>
<dbReference type="AlphaFoldDB" id="A0A552X0C1"/>
<protein>
    <recommendedName>
        <fullName evidence="4">DUF4386 domain-containing protein</fullName>
    </recommendedName>
</protein>